<accession>A0ABT9YT70</accession>
<keyword evidence="2" id="KW-0178">Competence</keyword>
<protein>
    <submittedName>
        <fullName evidence="3">Competence protein ComGF</fullName>
    </submittedName>
</protein>
<dbReference type="NCBIfam" id="TIGR02532">
    <property type="entry name" value="IV_pilin_GFxxxE"/>
    <property type="match status" value="1"/>
</dbReference>
<reference evidence="3 4" key="1">
    <citation type="submission" date="2023-07" db="EMBL/GenBank/DDBJ databases">
        <title>Genomic Encyclopedia of Type Strains, Phase IV (KMG-IV): sequencing the most valuable type-strain genomes for metagenomic binning, comparative biology and taxonomic classification.</title>
        <authorList>
            <person name="Goeker M."/>
        </authorList>
    </citation>
    <scope>NUCLEOTIDE SEQUENCE [LARGE SCALE GENOMIC DNA]</scope>
    <source>
        <strain evidence="3 4">DSM 105143</strain>
    </source>
</reference>
<dbReference type="PIRSF" id="PIRSF031611">
    <property type="entry name" value="Competence_ComGF"/>
    <property type="match status" value="1"/>
</dbReference>
<proteinExistence type="predicted"/>
<evidence type="ECO:0000256" key="1">
    <source>
        <dbReference type="ARBA" id="ARBA00004241"/>
    </source>
</evidence>
<evidence type="ECO:0000313" key="3">
    <source>
        <dbReference type="EMBL" id="MDQ0222934.1"/>
    </source>
</evidence>
<name>A0ABT9YT70_9STRE</name>
<sequence length="147" mass="16740">MSALMNSKVKGFTLLECLVALLVLSGSLLVFDGLTRSLAHDVSYQQQQPTKDWLIFSEQLRQELDQSHLVKVENNRLYVKKGNQELAFGQSRQDDFRKTNWAGLGYQPMVQGVANSTISERDGVIYITLVFESGLEREFVHAMEKDR</sequence>
<organism evidence="3 4">
    <name type="scientific">Streptococcus moroccensis</name>
    <dbReference type="NCBI Taxonomy" id="1451356"/>
    <lineage>
        <taxon>Bacteria</taxon>
        <taxon>Bacillati</taxon>
        <taxon>Bacillota</taxon>
        <taxon>Bacilli</taxon>
        <taxon>Lactobacillales</taxon>
        <taxon>Streptococcaceae</taxon>
        <taxon>Streptococcus</taxon>
    </lineage>
</organism>
<dbReference type="Proteomes" id="UP001223079">
    <property type="component" value="Unassembled WGS sequence"/>
</dbReference>
<dbReference type="InterPro" id="IPR016977">
    <property type="entry name" value="ComGF"/>
</dbReference>
<comment type="subcellular location">
    <subcellularLocation>
        <location evidence="1">Cell surface</location>
    </subcellularLocation>
</comment>
<gene>
    <name evidence="3" type="ORF">J2S23_001509</name>
</gene>
<dbReference type="EMBL" id="JAUSTM010000014">
    <property type="protein sequence ID" value="MDQ0222934.1"/>
    <property type="molecule type" value="Genomic_DNA"/>
</dbReference>
<dbReference type="InterPro" id="IPR012902">
    <property type="entry name" value="N_methyl_site"/>
</dbReference>
<evidence type="ECO:0000256" key="2">
    <source>
        <dbReference type="ARBA" id="ARBA00023287"/>
    </source>
</evidence>
<keyword evidence="4" id="KW-1185">Reference proteome</keyword>
<dbReference type="NCBIfam" id="NF041002">
    <property type="entry name" value="pilin_ComGF"/>
    <property type="match status" value="1"/>
</dbReference>
<dbReference type="Pfam" id="PF15980">
    <property type="entry name" value="ComGF"/>
    <property type="match status" value="1"/>
</dbReference>
<dbReference type="Pfam" id="PF07963">
    <property type="entry name" value="N_methyl"/>
    <property type="match status" value="1"/>
</dbReference>
<comment type="caution">
    <text evidence="3">The sequence shown here is derived from an EMBL/GenBank/DDBJ whole genome shotgun (WGS) entry which is preliminary data.</text>
</comment>
<evidence type="ECO:0000313" key="4">
    <source>
        <dbReference type="Proteomes" id="UP001223079"/>
    </source>
</evidence>